<keyword evidence="1" id="KW-0732">Signal</keyword>
<dbReference type="RefSeq" id="XP_058336960.1">
    <property type="nucleotide sequence ID" value="XM_058492288.1"/>
</dbReference>
<comment type="caution">
    <text evidence="2">The sequence shown here is derived from an EMBL/GenBank/DDBJ whole genome shotgun (WGS) entry which is preliminary data.</text>
</comment>
<evidence type="ECO:0000256" key="1">
    <source>
        <dbReference type="SAM" id="SignalP"/>
    </source>
</evidence>
<organism evidence="2 3">
    <name type="scientific">Lichtheimia ornata</name>
    <dbReference type="NCBI Taxonomy" id="688661"/>
    <lineage>
        <taxon>Eukaryota</taxon>
        <taxon>Fungi</taxon>
        <taxon>Fungi incertae sedis</taxon>
        <taxon>Mucoromycota</taxon>
        <taxon>Mucoromycotina</taxon>
        <taxon>Mucoromycetes</taxon>
        <taxon>Mucorales</taxon>
        <taxon>Lichtheimiaceae</taxon>
        <taxon>Lichtheimia</taxon>
    </lineage>
</organism>
<feature type="signal peptide" evidence="1">
    <location>
        <begin position="1"/>
        <end position="22"/>
    </location>
</feature>
<dbReference type="AlphaFoldDB" id="A0AAD7UTK2"/>
<dbReference type="EMBL" id="JARTCD010000122">
    <property type="protein sequence ID" value="KAJ8652046.1"/>
    <property type="molecule type" value="Genomic_DNA"/>
</dbReference>
<gene>
    <name evidence="2" type="ORF">O0I10_012355</name>
</gene>
<proteinExistence type="predicted"/>
<name>A0AAD7UTK2_9FUNG</name>
<keyword evidence="3" id="KW-1185">Reference proteome</keyword>
<reference evidence="2 3" key="1">
    <citation type="submission" date="2023-03" db="EMBL/GenBank/DDBJ databases">
        <title>Genome sequence of Lichtheimia ornata CBS 291.66.</title>
        <authorList>
            <person name="Mohabir J.T."/>
            <person name="Shea T.P."/>
            <person name="Kurbessoian T."/>
            <person name="Berby B."/>
            <person name="Fontaine J."/>
            <person name="Livny J."/>
            <person name="Gnirke A."/>
            <person name="Stajich J.E."/>
            <person name="Cuomo C.A."/>
        </authorList>
    </citation>
    <scope>NUCLEOTIDE SEQUENCE [LARGE SCALE GENOMIC DNA]</scope>
    <source>
        <strain evidence="2">CBS 291.66</strain>
    </source>
</reference>
<dbReference type="Proteomes" id="UP001234581">
    <property type="component" value="Unassembled WGS sequence"/>
</dbReference>
<protein>
    <submittedName>
        <fullName evidence="2">Uncharacterized protein</fullName>
    </submittedName>
</protein>
<evidence type="ECO:0000313" key="2">
    <source>
        <dbReference type="EMBL" id="KAJ8652046.1"/>
    </source>
</evidence>
<dbReference type="GeneID" id="83219729"/>
<evidence type="ECO:0000313" key="3">
    <source>
        <dbReference type="Proteomes" id="UP001234581"/>
    </source>
</evidence>
<feature type="chain" id="PRO_5042110500" evidence="1">
    <location>
        <begin position="23"/>
        <end position="113"/>
    </location>
</feature>
<accession>A0AAD7UTK2</accession>
<sequence length="113" mass="12416">MLNKTVLASSLLFALLFNVATAFKCVDDKQCNTWCVNYDDALAGYCRKGGGCICVLNEECKLDVRGRSSNRNGGAGVGRLLNGEEERLAHVADNDDQNAYYTTDDGSWISIRR</sequence>